<dbReference type="RefSeq" id="WP_220229674.1">
    <property type="nucleotide sequence ID" value="NZ_JAICBX010000003.1"/>
</dbReference>
<dbReference type="InterPro" id="IPR050336">
    <property type="entry name" value="Chromosome_partition/occlusion"/>
</dbReference>
<protein>
    <submittedName>
        <fullName evidence="2">ParB/RepB/Spo0J family partition protein</fullName>
    </submittedName>
</protein>
<dbReference type="GO" id="GO:0007059">
    <property type="term" value="P:chromosome segregation"/>
    <property type="evidence" value="ECO:0007669"/>
    <property type="project" value="TreeGrafter"/>
</dbReference>
<dbReference type="AlphaFoldDB" id="A0AAE2ZQC7"/>
<dbReference type="PANTHER" id="PTHR33375">
    <property type="entry name" value="CHROMOSOME-PARTITIONING PROTEIN PARB-RELATED"/>
    <property type="match status" value="1"/>
</dbReference>
<organism evidence="2 3">
    <name type="scientific">Flavimaribacter sediminis</name>
    <dbReference type="NCBI Taxonomy" id="2865987"/>
    <lineage>
        <taxon>Bacteria</taxon>
        <taxon>Pseudomonadati</taxon>
        <taxon>Pseudomonadota</taxon>
        <taxon>Alphaproteobacteria</taxon>
        <taxon>Hyphomicrobiales</taxon>
        <taxon>Rhizobiaceae</taxon>
        <taxon>Flavimaribacter</taxon>
    </lineage>
</organism>
<proteinExistence type="predicted"/>
<dbReference type="Pfam" id="PF02195">
    <property type="entry name" value="ParB_N"/>
    <property type="match status" value="1"/>
</dbReference>
<accession>A0AAE2ZQC7</accession>
<sequence>MSKIETIAIADIHVPEDRLRAVKPDYASLMAMLIQGGRTLPPIKVRRTPNGKCKFTLVVGGHRLEGHRLAGRTEIDAAIIKGNTQEAREEEIEENLFRNELSALERIDAVAAYRDIFEKRFGEINPQGGRPKKNAANLAEFSEFNLLGIQDDSQEGQFYQRVTTRLNISGRSARRMHAIAKALQPALHDALVGTPIEDNQSAIERLAKLPPSDQATYAKLLKLNGGDLDAADAALAPKPKVKEGQRLFNISYSNFQGMPQGYRRQMLRRIAREYRDDLEWALSTPLSDEDAADEA</sequence>
<dbReference type="GO" id="GO:0005694">
    <property type="term" value="C:chromosome"/>
    <property type="evidence" value="ECO:0007669"/>
    <property type="project" value="TreeGrafter"/>
</dbReference>
<name>A0AAE2ZQC7_9HYPH</name>
<gene>
    <name evidence="2" type="ORF">K1W69_17300</name>
</gene>
<dbReference type="EMBL" id="JAICBX010000003">
    <property type="protein sequence ID" value="MBW8638956.1"/>
    <property type="molecule type" value="Genomic_DNA"/>
</dbReference>
<keyword evidence="3" id="KW-1185">Reference proteome</keyword>
<evidence type="ECO:0000313" key="3">
    <source>
        <dbReference type="Proteomes" id="UP001196509"/>
    </source>
</evidence>
<dbReference type="InterPro" id="IPR003115">
    <property type="entry name" value="ParB_N"/>
</dbReference>
<dbReference type="SUPFAM" id="SSF110849">
    <property type="entry name" value="ParB/Sulfiredoxin"/>
    <property type="match status" value="1"/>
</dbReference>
<comment type="caution">
    <text evidence="2">The sequence shown here is derived from an EMBL/GenBank/DDBJ whole genome shotgun (WGS) entry which is preliminary data.</text>
</comment>
<dbReference type="SMART" id="SM00470">
    <property type="entry name" value="ParB"/>
    <property type="match status" value="1"/>
</dbReference>
<evidence type="ECO:0000259" key="1">
    <source>
        <dbReference type="SMART" id="SM00470"/>
    </source>
</evidence>
<reference evidence="2" key="1">
    <citation type="submission" date="2021-08" db="EMBL/GenBank/DDBJ databases">
        <title>Hoeflea bacterium WL0058 sp. nov., isolated from the sediment.</title>
        <authorList>
            <person name="Wang L."/>
            <person name="Zhang D."/>
        </authorList>
    </citation>
    <scope>NUCLEOTIDE SEQUENCE</scope>
    <source>
        <strain evidence="2">WL0058</strain>
    </source>
</reference>
<feature type="domain" description="ParB-like N-terminal" evidence="1">
    <location>
        <begin position="5"/>
        <end position="96"/>
    </location>
</feature>
<dbReference type="PANTHER" id="PTHR33375:SF1">
    <property type="entry name" value="CHROMOSOME-PARTITIONING PROTEIN PARB-RELATED"/>
    <property type="match status" value="1"/>
</dbReference>
<dbReference type="Proteomes" id="UP001196509">
    <property type="component" value="Unassembled WGS sequence"/>
</dbReference>
<evidence type="ECO:0000313" key="2">
    <source>
        <dbReference type="EMBL" id="MBW8638956.1"/>
    </source>
</evidence>
<dbReference type="InterPro" id="IPR036086">
    <property type="entry name" value="ParB/Sulfiredoxin_sf"/>
</dbReference>